<dbReference type="GO" id="GO:0005664">
    <property type="term" value="C:nuclear origin of replication recognition complex"/>
    <property type="evidence" value="ECO:0007669"/>
    <property type="project" value="UniProtKB-UniRule"/>
</dbReference>
<dbReference type="PANTHER" id="PTHR14052:SF0">
    <property type="entry name" value="ORIGIN RECOGNITION COMPLEX SUBUNIT 2"/>
    <property type="match status" value="1"/>
</dbReference>
<evidence type="ECO:0000256" key="4">
    <source>
        <dbReference type="ARBA" id="ARBA00023242"/>
    </source>
</evidence>
<evidence type="ECO:0000259" key="7">
    <source>
        <dbReference type="Pfam" id="PF04084"/>
    </source>
</evidence>
<evidence type="ECO:0000313" key="10">
    <source>
        <dbReference type="Proteomes" id="UP000298030"/>
    </source>
</evidence>
<gene>
    <name evidence="9" type="ORF">FA13DRAFT_1663174</name>
</gene>
<evidence type="ECO:0000256" key="2">
    <source>
        <dbReference type="ARBA" id="ARBA00007421"/>
    </source>
</evidence>
<feature type="compositionally biased region" description="Acidic residues" evidence="6">
    <location>
        <begin position="10"/>
        <end position="32"/>
    </location>
</feature>
<evidence type="ECO:0000256" key="1">
    <source>
        <dbReference type="ARBA" id="ARBA00004123"/>
    </source>
</evidence>
<evidence type="ECO:0000256" key="3">
    <source>
        <dbReference type="ARBA" id="ARBA00022705"/>
    </source>
</evidence>
<keyword evidence="3 5" id="KW-0235">DNA replication</keyword>
<dbReference type="GO" id="GO:0006260">
    <property type="term" value="P:DNA replication"/>
    <property type="evidence" value="ECO:0007669"/>
    <property type="project" value="UniProtKB-UniRule"/>
</dbReference>
<feature type="domain" description="Origin recognition complex subunit 2 winged-helix" evidence="8">
    <location>
        <begin position="384"/>
        <end position="443"/>
    </location>
</feature>
<dbReference type="InterPro" id="IPR056772">
    <property type="entry name" value="RecA-like_ORC2"/>
</dbReference>
<dbReference type="STRING" id="71717.A0A4Y7TCW2"/>
<comment type="subcellular location">
    <subcellularLocation>
        <location evidence="1 5">Nucleus</location>
    </subcellularLocation>
</comment>
<dbReference type="EMBL" id="QPFP01000017">
    <property type="protein sequence ID" value="TEB31851.1"/>
    <property type="molecule type" value="Genomic_DNA"/>
</dbReference>
<dbReference type="PANTHER" id="PTHR14052">
    <property type="entry name" value="ORIGIN RECOGNITION COMPLEX SUBUNIT 2"/>
    <property type="match status" value="1"/>
</dbReference>
<evidence type="ECO:0000313" key="9">
    <source>
        <dbReference type="EMBL" id="TEB31851.1"/>
    </source>
</evidence>
<dbReference type="InterPro" id="IPR056773">
    <property type="entry name" value="WHD_ORC2"/>
</dbReference>
<sequence length="456" mass="49440">MPYGQHFQDEQDESSSSEEELEQIPSEDESDEGQAPQTPSRRKGKGREVGEDTGAEGHHIIVQTSFDAYFTHAATKVQTSGNIFSELVLPLAPEEYTEGIKSASKHAVQLTPSILEGSKLEELFSRFIFELAEGFNLLCYGFGSKRRVLNQFASEFCTKHGHVVVTNAFKPDFSIKDLLSRIASLPIFEGTLLGMYTAVEKGVVQLVDAVSKQSRHVYLIIHNIDSPALRTTRAKTVLSVLASSPLIHITASIDHLNAPLLWSSSEIFARKSSHISEEVSTPSSTRGFAWLWHDLTTLAPYDAELAYADRSSITGASTAARSRKGDALANAANPTVMAETGALHTLASVTQKAKKLFALMGKRQLASIEEGIAGGDKPAGSGGDLQQHGITYEALFGAARDDFLAANDTALRALLVEFRDHKLIVSAASSTGGEILWIPLRKERLQSVLDSLEANG</sequence>
<dbReference type="Pfam" id="PF04084">
    <property type="entry name" value="RecA-like_ORC2"/>
    <property type="match status" value="1"/>
</dbReference>
<dbReference type="OrthoDB" id="346673at2759"/>
<dbReference type="Proteomes" id="UP000298030">
    <property type="component" value="Unassembled WGS sequence"/>
</dbReference>
<comment type="function">
    <text evidence="5">Component of the origin recognition complex (ORC) that binds origins of replication. DNA-binding is ATP-dependent. ORC is required to assemble the pre-replication complex necessary to initiate DNA replication.</text>
</comment>
<evidence type="ECO:0000256" key="5">
    <source>
        <dbReference type="RuleBase" id="RU368084"/>
    </source>
</evidence>
<evidence type="ECO:0000259" key="8">
    <source>
        <dbReference type="Pfam" id="PF24882"/>
    </source>
</evidence>
<feature type="compositionally biased region" description="Basic and acidic residues" evidence="6">
    <location>
        <begin position="46"/>
        <end position="56"/>
    </location>
</feature>
<feature type="domain" description="Origin recognition complex subunit 2 RecA-like" evidence="7">
    <location>
        <begin position="120"/>
        <end position="295"/>
    </location>
</feature>
<organism evidence="9 10">
    <name type="scientific">Coprinellus micaceus</name>
    <name type="common">Glistening ink-cap mushroom</name>
    <name type="synonym">Coprinus micaceus</name>
    <dbReference type="NCBI Taxonomy" id="71717"/>
    <lineage>
        <taxon>Eukaryota</taxon>
        <taxon>Fungi</taxon>
        <taxon>Dikarya</taxon>
        <taxon>Basidiomycota</taxon>
        <taxon>Agaricomycotina</taxon>
        <taxon>Agaricomycetes</taxon>
        <taxon>Agaricomycetidae</taxon>
        <taxon>Agaricales</taxon>
        <taxon>Agaricineae</taxon>
        <taxon>Psathyrellaceae</taxon>
        <taxon>Coprinellus</taxon>
    </lineage>
</organism>
<dbReference type="Pfam" id="PF24882">
    <property type="entry name" value="WHD_ORC2"/>
    <property type="match status" value="1"/>
</dbReference>
<comment type="caution">
    <text evidence="9">The sequence shown here is derived from an EMBL/GenBank/DDBJ whole genome shotgun (WGS) entry which is preliminary data.</text>
</comment>
<reference evidence="9 10" key="1">
    <citation type="journal article" date="2019" name="Nat. Ecol. Evol.">
        <title>Megaphylogeny resolves global patterns of mushroom evolution.</title>
        <authorList>
            <person name="Varga T."/>
            <person name="Krizsan K."/>
            <person name="Foldi C."/>
            <person name="Dima B."/>
            <person name="Sanchez-Garcia M."/>
            <person name="Sanchez-Ramirez S."/>
            <person name="Szollosi G.J."/>
            <person name="Szarkandi J.G."/>
            <person name="Papp V."/>
            <person name="Albert L."/>
            <person name="Andreopoulos W."/>
            <person name="Angelini C."/>
            <person name="Antonin V."/>
            <person name="Barry K.W."/>
            <person name="Bougher N.L."/>
            <person name="Buchanan P."/>
            <person name="Buyck B."/>
            <person name="Bense V."/>
            <person name="Catcheside P."/>
            <person name="Chovatia M."/>
            <person name="Cooper J."/>
            <person name="Damon W."/>
            <person name="Desjardin D."/>
            <person name="Finy P."/>
            <person name="Geml J."/>
            <person name="Haridas S."/>
            <person name="Hughes K."/>
            <person name="Justo A."/>
            <person name="Karasinski D."/>
            <person name="Kautmanova I."/>
            <person name="Kiss B."/>
            <person name="Kocsube S."/>
            <person name="Kotiranta H."/>
            <person name="LaButti K.M."/>
            <person name="Lechner B.E."/>
            <person name="Liimatainen K."/>
            <person name="Lipzen A."/>
            <person name="Lukacs Z."/>
            <person name="Mihaltcheva S."/>
            <person name="Morgado L.N."/>
            <person name="Niskanen T."/>
            <person name="Noordeloos M.E."/>
            <person name="Ohm R.A."/>
            <person name="Ortiz-Santana B."/>
            <person name="Ovrebo C."/>
            <person name="Racz N."/>
            <person name="Riley R."/>
            <person name="Savchenko A."/>
            <person name="Shiryaev A."/>
            <person name="Soop K."/>
            <person name="Spirin V."/>
            <person name="Szebenyi C."/>
            <person name="Tomsovsky M."/>
            <person name="Tulloss R.E."/>
            <person name="Uehling J."/>
            <person name="Grigoriev I.V."/>
            <person name="Vagvolgyi C."/>
            <person name="Papp T."/>
            <person name="Martin F.M."/>
            <person name="Miettinen O."/>
            <person name="Hibbett D.S."/>
            <person name="Nagy L.G."/>
        </authorList>
    </citation>
    <scope>NUCLEOTIDE SEQUENCE [LARGE SCALE GENOMIC DNA]</scope>
    <source>
        <strain evidence="9 10">FP101781</strain>
    </source>
</reference>
<dbReference type="GO" id="GO:0003688">
    <property type="term" value="F:DNA replication origin binding"/>
    <property type="evidence" value="ECO:0007669"/>
    <property type="project" value="UniProtKB-UniRule"/>
</dbReference>
<dbReference type="AlphaFoldDB" id="A0A4Y7TCW2"/>
<name>A0A4Y7TCW2_COPMI</name>
<comment type="similarity">
    <text evidence="2 5">Belongs to the ORC2 family.</text>
</comment>
<proteinExistence type="inferred from homology"/>
<evidence type="ECO:0000256" key="6">
    <source>
        <dbReference type="SAM" id="MobiDB-lite"/>
    </source>
</evidence>
<keyword evidence="10" id="KW-1185">Reference proteome</keyword>
<comment type="subunit">
    <text evidence="5">Component of the origin recognition complex (ORC).</text>
</comment>
<keyword evidence="4 5" id="KW-0539">Nucleus</keyword>
<dbReference type="InterPro" id="IPR007220">
    <property type="entry name" value="ORC2"/>
</dbReference>
<feature type="region of interest" description="Disordered" evidence="6">
    <location>
        <begin position="1"/>
        <end position="56"/>
    </location>
</feature>
<protein>
    <recommendedName>
        <fullName evidence="5">Origin recognition complex subunit 2</fullName>
    </recommendedName>
</protein>
<accession>A0A4Y7TCW2</accession>